<dbReference type="InterPro" id="IPR046348">
    <property type="entry name" value="SIS_dom_sf"/>
</dbReference>
<dbReference type="GO" id="GO:1901135">
    <property type="term" value="P:carbohydrate derivative metabolic process"/>
    <property type="evidence" value="ECO:0007669"/>
    <property type="project" value="InterPro"/>
</dbReference>
<evidence type="ECO:0000313" key="2">
    <source>
        <dbReference type="EMBL" id="RVT97487.1"/>
    </source>
</evidence>
<dbReference type="GO" id="GO:0097367">
    <property type="term" value="F:carbohydrate derivative binding"/>
    <property type="evidence" value="ECO:0007669"/>
    <property type="project" value="InterPro"/>
</dbReference>
<dbReference type="OrthoDB" id="9810929at2"/>
<dbReference type="InterPro" id="IPR035461">
    <property type="entry name" value="GmhA/DiaA"/>
</dbReference>
<dbReference type="Gene3D" id="3.40.50.10490">
    <property type="entry name" value="Glucose-6-phosphate isomerase like protein, domain 1"/>
    <property type="match status" value="1"/>
</dbReference>
<sequence>MGDSVGFAATFLAETQAILQAMDPARIEALAETLAGIRDGGGRLFILGVGGSAGHAGHAVNDFRKLCGFEAYAPTDNVSELTARTNDEGWDTTFAAWLAGSRINARDGLLVFSVGGGDKERGISGNIVAAIDLARERGAKVTGIVGRQGGHTALVGDAVVVVPPLYAEHVTPHTEGLCAVIWHCLVSHPALKRAATKWESAHP</sequence>
<organism evidence="2 3">
    <name type="scientific">Rhodovarius crocodyli</name>
    <dbReference type="NCBI Taxonomy" id="1979269"/>
    <lineage>
        <taxon>Bacteria</taxon>
        <taxon>Pseudomonadati</taxon>
        <taxon>Pseudomonadota</taxon>
        <taxon>Alphaproteobacteria</taxon>
        <taxon>Acetobacterales</taxon>
        <taxon>Roseomonadaceae</taxon>
        <taxon>Rhodovarius</taxon>
    </lineage>
</organism>
<dbReference type="PANTHER" id="PTHR30390">
    <property type="entry name" value="SEDOHEPTULOSE 7-PHOSPHATE ISOMERASE / DNAA INITIATOR-ASSOCIATING FACTOR FOR REPLICATION INITIATION"/>
    <property type="match status" value="1"/>
</dbReference>
<accession>A0A437MIK5</accession>
<dbReference type="Proteomes" id="UP000282957">
    <property type="component" value="Unassembled WGS sequence"/>
</dbReference>
<dbReference type="InterPro" id="IPR001347">
    <property type="entry name" value="SIS_dom"/>
</dbReference>
<proteinExistence type="predicted"/>
<dbReference type="Pfam" id="PF13580">
    <property type="entry name" value="SIS_2"/>
    <property type="match status" value="1"/>
</dbReference>
<dbReference type="AlphaFoldDB" id="A0A437MIK5"/>
<keyword evidence="3" id="KW-1185">Reference proteome</keyword>
<evidence type="ECO:0000259" key="1">
    <source>
        <dbReference type="PROSITE" id="PS51464"/>
    </source>
</evidence>
<dbReference type="SUPFAM" id="SSF53697">
    <property type="entry name" value="SIS domain"/>
    <property type="match status" value="1"/>
</dbReference>
<feature type="domain" description="SIS" evidence="1">
    <location>
        <begin position="30"/>
        <end position="187"/>
    </location>
</feature>
<comment type="caution">
    <text evidence="2">The sequence shown here is derived from an EMBL/GenBank/DDBJ whole genome shotgun (WGS) entry which is preliminary data.</text>
</comment>
<protein>
    <submittedName>
        <fullName evidence="2">SIS domain-containing protein</fullName>
    </submittedName>
</protein>
<dbReference type="CDD" id="cd05006">
    <property type="entry name" value="SIS_GmhA"/>
    <property type="match status" value="1"/>
</dbReference>
<reference evidence="2 3" key="1">
    <citation type="submission" date="2019-01" db="EMBL/GenBank/DDBJ databases">
        <authorList>
            <person name="Chen W.-M."/>
        </authorList>
    </citation>
    <scope>NUCLEOTIDE SEQUENCE [LARGE SCALE GENOMIC DNA]</scope>
    <source>
        <strain evidence="2 3">CCP-6</strain>
    </source>
</reference>
<dbReference type="PROSITE" id="PS51464">
    <property type="entry name" value="SIS"/>
    <property type="match status" value="1"/>
</dbReference>
<name>A0A437MIK5_9PROT</name>
<dbReference type="PANTHER" id="PTHR30390:SF6">
    <property type="entry name" value="DNAA INITIATOR-ASSOCIATING PROTEIN DIAA"/>
    <property type="match status" value="1"/>
</dbReference>
<gene>
    <name evidence="2" type="ORF">EOD42_06575</name>
</gene>
<dbReference type="EMBL" id="SACL01000002">
    <property type="protein sequence ID" value="RVT97487.1"/>
    <property type="molecule type" value="Genomic_DNA"/>
</dbReference>
<dbReference type="InterPro" id="IPR050099">
    <property type="entry name" value="SIS_GmhA/DiaA_subfam"/>
</dbReference>
<evidence type="ECO:0000313" key="3">
    <source>
        <dbReference type="Proteomes" id="UP000282957"/>
    </source>
</evidence>